<feature type="chain" id="PRO_5032810565" evidence="1">
    <location>
        <begin position="21"/>
        <end position="61"/>
    </location>
</feature>
<comment type="caution">
    <text evidence="2">The sequence shown here is derived from an EMBL/GenBank/DDBJ whole genome shotgun (WGS) entry which is preliminary data.</text>
</comment>
<evidence type="ECO:0000256" key="1">
    <source>
        <dbReference type="SAM" id="SignalP"/>
    </source>
</evidence>
<evidence type="ECO:0000313" key="3">
    <source>
        <dbReference type="Proteomes" id="UP000538666"/>
    </source>
</evidence>
<keyword evidence="3" id="KW-1185">Reference proteome</keyword>
<proteinExistence type="predicted"/>
<dbReference type="Proteomes" id="UP000538666">
    <property type="component" value="Unassembled WGS sequence"/>
</dbReference>
<evidence type="ECO:0000313" key="2">
    <source>
        <dbReference type="EMBL" id="MBB6147390.1"/>
    </source>
</evidence>
<reference evidence="2 3" key="1">
    <citation type="submission" date="2020-08" db="EMBL/GenBank/DDBJ databases">
        <title>Genomic Encyclopedia of Type Strains, Phase IV (KMG-IV): sequencing the most valuable type-strain genomes for metagenomic binning, comparative biology and taxonomic classification.</title>
        <authorList>
            <person name="Goeker M."/>
        </authorList>
    </citation>
    <scope>NUCLEOTIDE SEQUENCE [LARGE SCALE GENOMIC DNA]</scope>
    <source>
        <strain evidence="2 3">DSM 103733</strain>
    </source>
</reference>
<feature type="signal peptide" evidence="1">
    <location>
        <begin position="1"/>
        <end position="20"/>
    </location>
</feature>
<protein>
    <submittedName>
        <fullName evidence="2">Uncharacterized protein</fullName>
    </submittedName>
</protein>
<sequence length="61" mass="6162">MIKTTVRTFALVLAVSGAVAGVASSHASRTEQVVTLSHQVVLAGMPAPLCSPATCNIRGGK</sequence>
<name>A0A841K1W4_9BACT</name>
<organism evidence="2 3">
    <name type="scientific">Silvibacterium bohemicum</name>
    <dbReference type="NCBI Taxonomy" id="1577686"/>
    <lineage>
        <taxon>Bacteria</taxon>
        <taxon>Pseudomonadati</taxon>
        <taxon>Acidobacteriota</taxon>
        <taxon>Terriglobia</taxon>
        <taxon>Terriglobales</taxon>
        <taxon>Acidobacteriaceae</taxon>
        <taxon>Silvibacterium</taxon>
    </lineage>
</organism>
<accession>A0A841K1W4</accession>
<dbReference type="AlphaFoldDB" id="A0A841K1W4"/>
<keyword evidence="1" id="KW-0732">Signal</keyword>
<dbReference type="EMBL" id="JACHEK010000015">
    <property type="protein sequence ID" value="MBB6147390.1"/>
    <property type="molecule type" value="Genomic_DNA"/>
</dbReference>
<dbReference type="RefSeq" id="WP_050059856.1">
    <property type="nucleotide sequence ID" value="NZ_JACHEK010000015.1"/>
</dbReference>
<gene>
    <name evidence="2" type="ORF">HNQ77_005386</name>
</gene>